<dbReference type="Proteomes" id="UP001194696">
    <property type="component" value="Unassembled WGS sequence"/>
</dbReference>
<dbReference type="InterPro" id="IPR036938">
    <property type="entry name" value="PAP2/HPO_sf"/>
</dbReference>
<dbReference type="InterPro" id="IPR000326">
    <property type="entry name" value="PAP2/HPO"/>
</dbReference>
<comment type="similarity">
    <text evidence="2">Belongs to the PA-phosphatase related phosphoesterase family.</text>
</comment>
<comment type="caution">
    <text evidence="9">The sequence shown here is derived from an EMBL/GenBank/DDBJ whole genome shotgun (WGS) entry which is preliminary data.</text>
</comment>
<dbReference type="EMBL" id="JAAAIM010000544">
    <property type="protein sequence ID" value="KAG0286769.1"/>
    <property type="molecule type" value="Genomic_DNA"/>
</dbReference>
<keyword evidence="3 7" id="KW-0812">Transmembrane</keyword>
<dbReference type="InterPro" id="IPR043216">
    <property type="entry name" value="PAP-like"/>
</dbReference>
<dbReference type="SMART" id="SM00014">
    <property type="entry name" value="acidPPc"/>
    <property type="match status" value="1"/>
</dbReference>
<evidence type="ECO:0000313" key="9">
    <source>
        <dbReference type="EMBL" id="KAG0286769.1"/>
    </source>
</evidence>
<keyword evidence="5 7" id="KW-0472">Membrane</keyword>
<dbReference type="Gene3D" id="1.20.144.10">
    <property type="entry name" value="Phosphatidic acid phosphatase type 2/haloperoxidase"/>
    <property type="match status" value="1"/>
</dbReference>
<evidence type="ECO:0000256" key="1">
    <source>
        <dbReference type="ARBA" id="ARBA00004141"/>
    </source>
</evidence>
<evidence type="ECO:0000256" key="6">
    <source>
        <dbReference type="SAM" id="MobiDB-lite"/>
    </source>
</evidence>
<sequence length="315" mass="35601">MNRATQGFKRPAVRLACSYLFDWILCIVLIALFLMLDNLTPFKRQFSVEDSSLMYPYKEKEIIPTWALIVIAVVFPAVVMAVVSLFIRRSSYDFHNGFLGLLLSVSLTIVVTQVVKVTVGKHRPDFIDRCKPMLNGVAITRDEPLKLWSVDVCTTADHSVFKDGMRSFPSGHASTSFAGLMYLSLWLAGKMHVFDRKGYSLKSVILMVPILTAMLVTISRIEDYRHSAADVGWGTIIGVFFAFFAYHQYYPAITRSHSHIPYPPRDFGYLVKDNDGKVHETGRLEAMTGIHPNKESVDETQQQPEQLADLEGQQN</sequence>
<evidence type="ECO:0000256" key="5">
    <source>
        <dbReference type="ARBA" id="ARBA00023136"/>
    </source>
</evidence>
<feature type="transmembrane region" description="Helical" evidence="7">
    <location>
        <begin position="231"/>
        <end position="249"/>
    </location>
</feature>
<gene>
    <name evidence="9" type="ORF">BGZ96_009178</name>
</gene>
<feature type="transmembrane region" description="Helical" evidence="7">
    <location>
        <begin position="12"/>
        <end position="36"/>
    </location>
</feature>
<protein>
    <recommendedName>
        <fullName evidence="8">Phosphatidic acid phosphatase type 2/haloperoxidase domain-containing protein</fullName>
    </recommendedName>
</protein>
<evidence type="ECO:0000256" key="2">
    <source>
        <dbReference type="ARBA" id="ARBA00008816"/>
    </source>
</evidence>
<keyword evidence="4 7" id="KW-1133">Transmembrane helix</keyword>
<evidence type="ECO:0000256" key="4">
    <source>
        <dbReference type="ARBA" id="ARBA00022989"/>
    </source>
</evidence>
<accession>A0ABQ7JXA1</accession>
<dbReference type="SUPFAM" id="SSF48317">
    <property type="entry name" value="Acid phosphatase/Vanadium-dependent haloperoxidase"/>
    <property type="match status" value="1"/>
</dbReference>
<evidence type="ECO:0000256" key="7">
    <source>
        <dbReference type="SAM" id="Phobius"/>
    </source>
</evidence>
<feature type="domain" description="Phosphatidic acid phosphatase type 2/haloperoxidase" evidence="8">
    <location>
        <begin position="96"/>
        <end position="246"/>
    </location>
</feature>
<name>A0ABQ7JXA1_9FUNG</name>
<evidence type="ECO:0000256" key="3">
    <source>
        <dbReference type="ARBA" id="ARBA00022692"/>
    </source>
</evidence>
<comment type="subcellular location">
    <subcellularLocation>
        <location evidence="1">Membrane</location>
        <topology evidence="1">Multi-pass membrane protein</topology>
    </subcellularLocation>
</comment>
<reference evidence="9 10" key="1">
    <citation type="journal article" date="2020" name="Fungal Divers.">
        <title>Resolving the Mortierellaceae phylogeny through synthesis of multi-gene phylogenetics and phylogenomics.</title>
        <authorList>
            <person name="Vandepol N."/>
            <person name="Liber J."/>
            <person name="Desiro A."/>
            <person name="Na H."/>
            <person name="Kennedy M."/>
            <person name="Barry K."/>
            <person name="Grigoriev I.V."/>
            <person name="Miller A.N."/>
            <person name="O'Donnell K."/>
            <person name="Stajich J.E."/>
            <person name="Bonito G."/>
        </authorList>
    </citation>
    <scope>NUCLEOTIDE SEQUENCE [LARGE SCALE GENOMIC DNA]</scope>
    <source>
        <strain evidence="9 10">AD045</strain>
    </source>
</reference>
<feature type="transmembrane region" description="Helical" evidence="7">
    <location>
        <begin position="171"/>
        <end position="189"/>
    </location>
</feature>
<dbReference type="Pfam" id="PF01569">
    <property type="entry name" value="PAP2"/>
    <property type="match status" value="1"/>
</dbReference>
<evidence type="ECO:0000313" key="10">
    <source>
        <dbReference type="Proteomes" id="UP001194696"/>
    </source>
</evidence>
<keyword evidence="10" id="KW-1185">Reference proteome</keyword>
<evidence type="ECO:0000259" key="8">
    <source>
        <dbReference type="SMART" id="SM00014"/>
    </source>
</evidence>
<feature type="region of interest" description="Disordered" evidence="6">
    <location>
        <begin position="293"/>
        <end position="315"/>
    </location>
</feature>
<dbReference type="CDD" id="cd03390">
    <property type="entry name" value="PAP2_containing_1_like"/>
    <property type="match status" value="1"/>
</dbReference>
<feature type="transmembrane region" description="Helical" evidence="7">
    <location>
        <begin position="98"/>
        <end position="115"/>
    </location>
</feature>
<proteinExistence type="inferred from homology"/>
<feature type="transmembrane region" description="Helical" evidence="7">
    <location>
        <begin position="63"/>
        <end position="86"/>
    </location>
</feature>
<organism evidence="9 10">
    <name type="scientific">Linnemannia gamsii</name>
    <dbReference type="NCBI Taxonomy" id="64522"/>
    <lineage>
        <taxon>Eukaryota</taxon>
        <taxon>Fungi</taxon>
        <taxon>Fungi incertae sedis</taxon>
        <taxon>Mucoromycota</taxon>
        <taxon>Mortierellomycotina</taxon>
        <taxon>Mortierellomycetes</taxon>
        <taxon>Mortierellales</taxon>
        <taxon>Mortierellaceae</taxon>
        <taxon>Linnemannia</taxon>
    </lineage>
</organism>
<dbReference type="PANTHER" id="PTHR10165:SF35">
    <property type="entry name" value="RE23632P"/>
    <property type="match status" value="1"/>
</dbReference>
<dbReference type="PANTHER" id="PTHR10165">
    <property type="entry name" value="LIPID PHOSPHATE PHOSPHATASE"/>
    <property type="match status" value="1"/>
</dbReference>
<feature type="transmembrane region" description="Helical" evidence="7">
    <location>
        <begin position="201"/>
        <end position="219"/>
    </location>
</feature>